<evidence type="ECO:0000313" key="1">
    <source>
        <dbReference type="EMBL" id="SAL70212.1"/>
    </source>
</evidence>
<evidence type="ECO:0000313" key="2">
    <source>
        <dbReference type="Proteomes" id="UP000055019"/>
    </source>
</evidence>
<dbReference type="AlphaFoldDB" id="A0A158JMS9"/>
<gene>
    <name evidence="1" type="ORF">AWB74_04105</name>
</gene>
<dbReference type="Proteomes" id="UP000055019">
    <property type="component" value="Unassembled WGS sequence"/>
</dbReference>
<protein>
    <submittedName>
        <fullName evidence="1">Uncharacterized protein</fullName>
    </submittedName>
</protein>
<dbReference type="EMBL" id="FCOM02000017">
    <property type="protein sequence ID" value="SAL70212.1"/>
    <property type="molecule type" value="Genomic_DNA"/>
</dbReference>
<dbReference type="OrthoDB" id="883703at2"/>
<keyword evidence="2" id="KW-1185">Reference proteome</keyword>
<name>A0A158JMS9_9BURK</name>
<reference evidence="1" key="1">
    <citation type="submission" date="2016-01" db="EMBL/GenBank/DDBJ databases">
        <authorList>
            <person name="Peeters C."/>
        </authorList>
    </citation>
    <scope>NUCLEOTIDE SEQUENCE [LARGE SCALE GENOMIC DNA]</scope>
    <source>
        <strain evidence="1">LMG 29317</strain>
    </source>
</reference>
<accession>A0A158JMS9</accession>
<proteinExistence type="predicted"/>
<comment type="caution">
    <text evidence="1">The sequence shown here is derived from an EMBL/GenBank/DDBJ whole genome shotgun (WGS) entry which is preliminary data.</text>
</comment>
<sequence>MHDIGSSRPTGWGPGNNEFEQELSAEAGEMAHEFENENEFETEFEVGENEFENEFENEVSGEMQEMELAAELLAVSNEQEMEQFLGGLIKSVGRAATNFAKSSAGKALGGILRSAAKSALPIVGSALGNFIVPGAGGMIGGKLASMAGSALGLELEGLSNEDREFEVARRLVRIGQHATHHLASMPSHVPPARAARIAFLRAARQVAPGLVPAMRAISRNGIAAARSAPVPIFGAPTRRYPGPRPASGTYFDGAPSAPAYDGVMSAPTAPATATTPCPNCGTHTQVAIPQGGQWRRSRNGRAIILYLSPRRMAY</sequence>
<dbReference type="RefSeq" id="WP_061148545.1">
    <property type="nucleotide sequence ID" value="NZ_FCOM02000017.1"/>
</dbReference>
<organism evidence="1 2">
    <name type="scientific">Caballeronia arvi</name>
    <dbReference type="NCBI Taxonomy" id="1777135"/>
    <lineage>
        <taxon>Bacteria</taxon>
        <taxon>Pseudomonadati</taxon>
        <taxon>Pseudomonadota</taxon>
        <taxon>Betaproteobacteria</taxon>
        <taxon>Burkholderiales</taxon>
        <taxon>Burkholderiaceae</taxon>
        <taxon>Caballeronia</taxon>
    </lineage>
</organism>